<sequence>MRFMPSATHDEASGFWVQNVTLALAALVPHQSTLLGCKFIGTRTYQLRERKKQADAAFRPTNGNSQNPSVVLEVGCSESLQQLKTDARLWIEHMPEVQIVIIISIDPGPVPAHPNLPRITIELWRGVAPPRPICGEHARRRNGQMVWQADWTHQAGPFYILLADMFGRGQVPDEYGEEEDCIVLDSEAWREEIIEAYQ</sequence>
<accession>B0CST7</accession>
<dbReference type="OrthoDB" id="2947980at2759"/>
<gene>
    <name evidence="1" type="ORF">LACBIDRAFT_306131</name>
</gene>
<dbReference type="RefSeq" id="XP_001874925.1">
    <property type="nucleotide sequence ID" value="XM_001874890.1"/>
</dbReference>
<dbReference type="EMBL" id="DS547092">
    <property type="protein sequence ID" value="EDR14366.1"/>
    <property type="molecule type" value="Genomic_DNA"/>
</dbReference>
<keyword evidence="2" id="KW-1185">Reference proteome</keyword>
<evidence type="ECO:0000313" key="1">
    <source>
        <dbReference type="EMBL" id="EDR14366.1"/>
    </source>
</evidence>
<dbReference type="AlphaFoldDB" id="B0CST7"/>
<proteinExistence type="predicted"/>
<protein>
    <submittedName>
        <fullName evidence="1">Predicted protein</fullName>
    </submittedName>
</protein>
<dbReference type="Proteomes" id="UP000001194">
    <property type="component" value="Unassembled WGS sequence"/>
</dbReference>
<reference evidence="1 2" key="1">
    <citation type="journal article" date="2008" name="Nature">
        <title>The genome of Laccaria bicolor provides insights into mycorrhizal symbiosis.</title>
        <authorList>
            <person name="Martin F."/>
            <person name="Aerts A."/>
            <person name="Ahren D."/>
            <person name="Brun A."/>
            <person name="Danchin E.G.J."/>
            <person name="Duchaussoy F."/>
            <person name="Gibon J."/>
            <person name="Kohler A."/>
            <person name="Lindquist E."/>
            <person name="Pereda V."/>
            <person name="Salamov A."/>
            <person name="Shapiro H.J."/>
            <person name="Wuyts J."/>
            <person name="Blaudez D."/>
            <person name="Buee M."/>
            <person name="Brokstein P."/>
            <person name="Canbaeck B."/>
            <person name="Cohen D."/>
            <person name="Courty P.E."/>
            <person name="Coutinho P.M."/>
            <person name="Delaruelle C."/>
            <person name="Detter J.C."/>
            <person name="Deveau A."/>
            <person name="DiFazio S."/>
            <person name="Duplessis S."/>
            <person name="Fraissinet-Tachet L."/>
            <person name="Lucic E."/>
            <person name="Frey-Klett P."/>
            <person name="Fourrey C."/>
            <person name="Feussner I."/>
            <person name="Gay G."/>
            <person name="Grimwood J."/>
            <person name="Hoegger P.J."/>
            <person name="Jain P."/>
            <person name="Kilaru S."/>
            <person name="Labbe J."/>
            <person name="Lin Y.C."/>
            <person name="Legue V."/>
            <person name="Le Tacon F."/>
            <person name="Marmeisse R."/>
            <person name="Melayah D."/>
            <person name="Montanini B."/>
            <person name="Muratet M."/>
            <person name="Nehls U."/>
            <person name="Niculita-Hirzel H."/>
            <person name="Oudot-Le Secq M.P."/>
            <person name="Peter M."/>
            <person name="Quesneville H."/>
            <person name="Rajashekar B."/>
            <person name="Reich M."/>
            <person name="Rouhier N."/>
            <person name="Schmutz J."/>
            <person name="Yin T."/>
            <person name="Chalot M."/>
            <person name="Henrissat B."/>
            <person name="Kuees U."/>
            <person name="Lucas S."/>
            <person name="Van de Peer Y."/>
            <person name="Podila G.K."/>
            <person name="Polle A."/>
            <person name="Pukkila P.J."/>
            <person name="Richardson P.M."/>
            <person name="Rouze P."/>
            <person name="Sanders I.R."/>
            <person name="Stajich J.E."/>
            <person name="Tunlid A."/>
            <person name="Tuskan G."/>
            <person name="Grigoriev I.V."/>
        </authorList>
    </citation>
    <scope>NUCLEOTIDE SEQUENCE [LARGE SCALE GENOMIC DNA]</scope>
    <source>
        <strain evidence="2">S238N-H82 / ATCC MYA-4686</strain>
    </source>
</reference>
<dbReference type="KEGG" id="lbc:LACBIDRAFT_306131"/>
<dbReference type="GeneID" id="6070658"/>
<dbReference type="InParanoid" id="B0CST7"/>
<evidence type="ECO:0000313" key="2">
    <source>
        <dbReference type="Proteomes" id="UP000001194"/>
    </source>
</evidence>
<name>B0CST7_LACBS</name>
<dbReference type="HOGENOM" id="CLU_085438_0_0_1"/>
<organism evidence="2">
    <name type="scientific">Laccaria bicolor (strain S238N-H82 / ATCC MYA-4686)</name>
    <name type="common">Bicoloured deceiver</name>
    <name type="synonym">Laccaria laccata var. bicolor</name>
    <dbReference type="NCBI Taxonomy" id="486041"/>
    <lineage>
        <taxon>Eukaryota</taxon>
        <taxon>Fungi</taxon>
        <taxon>Dikarya</taxon>
        <taxon>Basidiomycota</taxon>
        <taxon>Agaricomycotina</taxon>
        <taxon>Agaricomycetes</taxon>
        <taxon>Agaricomycetidae</taxon>
        <taxon>Agaricales</taxon>
        <taxon>Agaricineae</taxon>
        <taxon>Hydnangiaceae</taxon>
        <taxon>Laccaria</taxon>
    </lineage>
</organism>